<dbReference type="InterPro" id="IPR015500">
    <property type="entry name" value="Peptidase_S8_subtilisin-rel"/>
</dbReference>
<evidence type="ECO:0000259" key="8">
    <source>
        <dbReference type="Pfam" id="PF00082"/>
    </source>
</evidence>
<keyword evidence="3 5" id="KW-0378">Hydrolase</keyword>
<evidence type="ECO:0000256" key="6">
    <source>
        <dbReference type="SAM" id="MobiDB-lite"/>
    </source>
</evidence>
<dbReference type="OrthoDB" id="9798386at2"/>
<keyword evidence="11" id="KW-1185">Reference proteome</keyword>
<organism evidence="10 11">
    <name type="scientific">Aquimarina algicola</name>
    <dbReference type="NCBI Taxonomy" id="2589995"/>
    <lineage>
        <taxon>Bacteria</taxon>
        <taxon>Pseudomonadati</taxon>
        <taxon>Bacteroidota</taxon>
        <taxon>Flavobacteriia</taxon>
        <taxon>Flavobacteriales</taxon>
        <taxon>Flavobacteriaceae</taxon>
        <taxon>Aquimarina</taxon>
    </lineage>
</organism>
<sequence length="425" mass="43973">MKTFSKLALGTLLSALVVTSCQNDPEEVSDSDGVIESIVEPTSTQGKIIPGQYIVVFKDSEIQPASKVLAKTSFTSREAKAKSVRGISEASINKMNTILSDNGLDQSKILDYYTTKISGMAIKLGDDELQKLSKDPNVAAIEYDRVVQLPEFTVEEILSKNNAKMAQQTPCGISRAGGSTDGSQNDKWIWVIDSGIDLDHPDLNVVTNSTYARSFVGGSPNDCNGHGTHVAGTAGAINNGVGVVGVSAGAAVVPVRVFGCSGSSSTSTILAGINHVGRYDIAGDVANLSLGGFFGSGCSSNSSYRNALLSLGNSGTLVAIAAGNSSANAASYQPACVNGTNIYTVASMTCGRSFSSFSNFNMNPIDVIATGSSVTSTYLNGGYATLSGTSMASPHVAGIMHARGSGPRTSGTVRSRGEDYPIAVR</sequence>
<evidence type="ECO:0000256" key="3">
    <source>
        <dbReference type="ARBA" id="ARBA00022801"/>
    </source>
</evidence>
<dbReference type="PANTHER" id="PTHR43806">
    <property type="entry name" value="PEPTIDASE S8"/>
    <property type="match status" value="1"/>
</dbReference>
<dbReference type="GO" id="GO:0006508">
    <property type="term" value="P:proteolysis"/>
    <property type="evidence" value="ECO:0007669"/>
    <property type="project" value="UniProtKB-KW"/>
</dbReference>
<name>A0A504J343_9FLAO</name>
<dbReference type="EMBL" id="VFWZ01000008">
    <property type="protein sequence ID" value="TPN82842.1"/>
    <property type="molecule type" value="Genomic_DNA"/>
</dbReference>
<proteinExistence type="inferred from homology"/>
<feature type="chain" id="PRO_5021386025" evidence="7">
    <location>
        <begin position="24"/>
        <end position="425"/>
    </location>
</feature>
<protein>
    <submittedName>
        <fullName evidence="10">S8 family peptidase</fullName>
    </submittedName>
</protein>
<dbReference type="Pfam" id="PF00082">
    <property type="entry name" value="Peptidase_S8"/>
    <property type="match status" value="1"/>
</dbReference>
<dbReference type="GO" id="GO:0004252">
    <property type="term" value="F:serine-type endopeptidase activity"/>
    <property type="evidence" value="ECO:0007669"/>
    <property type="project" value="UniProtKB-UniRule"/>
</dbReference>
<dbReference type="GO" id="GO:0005615">
    <property type="term" value="C:extracellular space"/>
    <property type="evidence" value="ECO:0007669"/>
    <property type="project" value="TreeGrafter"/>
</dbReference>
<dbReference type="InterPro" id="IPR036852">
    <property type="entry name" value="Peptidase_S8/S53_dom_sf"/>
</dbReference>
<dbReference type="InterPro" id="IPR037045">
    <property type="entry name" value="S8pro/Inhibitor_I9_sf"/>
</dbReference>
<feature type="active site" description="Charge relay system" evidence="5">
    <location>
        <position position="390"/>
    </location>
</feature>
<feature type="domain" description="Peptidase S8/S53" evidence="8">
    <location>
        <begin position="190"/>
        <end position="399"/>
    </location>
</feature>
<evidence type="ECO:0000256" key="2">
    <source>
        <dbReference type="ARBA" id="ARBA00022670"/>
    </source>
</evidence>
<dbReference type="InterPro" id="IPR023828">
    <property type="entry name" value="Peptidase_S8_Ser-AS"/>
</dbReference>
<evidence type="ECO:0000259" key="9">
    <source>
        <dbReference type="Pfam" id="PF05922"/>
    </source>
</evidence>
<dbReference type="Gene3D" id="3.40.50.200">
    <property type="entry name" value="Peptidase S8/S53 domain"/>
    <property type="match status" value="1"/>
</dbReference>
<accession>A0A504J343</accession>
<evidence type="ECO:0000313" key="10">
    <source>
        <dbReference type="EMBL" id="TPN82842.1"/>
    </source>
</evidence>
<dbReference type="SUPFAM" id="SSF52743">
    <property type="entry name" value="Subtilisin-like"/>
    <property type="match status" value="1"/>
</dbReference>
<dbReference type="PROSITE" id="PS00138">
    <property type="entry name" value="SUBTILASE_SER"/>
    <property type="match status" value="1"/>
</dbReference>
<evidence type="ECO:0000313" key="11">
    <source>
        <dbReference type="Proteomes" id="UP000315540"/>
    </source>
</evidence>
<dbReference type="AlphaFoldDB" id="A0A504J343"/>
<evidence type="ECO:0000256" key="7">
    <source>
        <dbReference type="SAM" id="SignalP"/>
    </source>
</evidence>
<dbReference type="RefSeq" id="WP_140596174.1">
    <property type="nucleotide sequence ID" value="NZ_VFWZ01000008.1"/>
</dbReference>
<comment type="similarity">
    <text evidence="1 5">Belongs to the peptidase S8 family.</text>
</comment>
<feature type="signal peptide" evidence="7">
    <location>
        <begin position="1"/>
        <end position="23"/>
    </location>
</feature>
<evidence type="ECO:0000256" key="5">
    <source>
        <dbReference type="PROSITE-ProRule" id="PRU01240"/>
    </source>
</evidence>
<feature type="region of interest" description="Disordered" evidence="6">
    <location>
        <begin position="402"/>
        <end position="425"/>
    </location>
</feature>
<dbReference type="InterPro" id="IPR010259">
    <property type="entry name" value="S8pro/Inhibitor_I9"/>
</dbReference>
<dbReference type="InterPro" id="IPR050131">
    <property type="entry name" value="Peptidase_S8_subtilisin-like"/>
</dbReference>
<dbReference type="PROSITE" id="PS00137">
    <property type="entry name" value="SUBTILASE_HIS"/>
    <property type="match status" value="1"/>
</dbReference>
<dbReference type="Gene3D" id="3.30.70.80">
    <property type="entry name" value="Peptidase S8 propeptide/proteinase inhibitor I9"/>
    <property type="match status" value="1"/>
</dbReference>
<dbReference type="InterPro" id="IPR022398">
    <property type="entry name" value="Peptidase_S8_His-AS"/>
</dbReference>
<dbReference type="Pfam" id="PF05922">
    <property type="entry name" value="Inhibitor_I9"/>
    <property type="match status" value="1"/>
</dbReference>
<gene>
    <name evidence="10" type="ORF">FHK87_20665</name>
</gene>
<dbReference type="PANTHER" id="PTHR43806:SF11">
    <property type="entry name" value="CEREVISIN-RELATED"/>
    <property type="match status" value="1"/>
</dbReference>
<feature type="active site" description="Charge relay system" evidence="5">
    <location>
        <position position="226"/>
    </location>
</feature>
<keyword evidence="4 5" id="KW-0720">Serine protease</keyword>
<feature type="active site" description="Charge relay system" evidence="5">
    <location>
        <position position="193"/>
    </location>
</feature>
<evidence type="ECO:0000256" key="1">
    <source>
        <dbReference type="ARBA" id="ARBA00011073"/>
    </source>
</evidence>
<dbReference type="Proteomes" id="UP000315540">
    <property type="component" value="Unassembled WGS sequence"/>
</dbReference>
<keyword evidence="7" id="KW-0732">Signal</keyword>
<evidence type="ECO:0000256" key="4">
    <source>
        <dbReference type="ARBA" id="ARBA00022825"/>
    </source>
</evidence>
<dbReference type="InterPro" id="IPR000209">
    <property type="entry name" value="Peptidase_S8/S53_dom"/>
</dbReference>
<comment type="caution">
    <text evidence="10">The sequence shown here is derived from an EMBL/GenBank/DDBJ whole genome shotgun (WGS) entry which is preliminary data.</text>
</comment>
<dbReference type="PRINTS" id="PR00723">
    <property type="entry name" value="SUBTILISIN"/>
</dbReference>
<dbReference type="PROSITE" id="PS51892">
    <property type="entry name" value="SUBTILASE"/>
    <property type="match status" value="1"/>
</dbReference>
<feature type="domain" description="Inhibitor I9" evidence="9">
    <location>
        <begin position="52"/>
        <end position="149"/>
    </location>
</feature>
<keyword evidence="2 5" id="KW-0645">Protease</keyword>
<reference evidence="10 11" key="1">
    <citation type="submission" date="2019-06" db="EMBL/GenBank/DDBJ databases">
        <authorList>
            <person name="Meng X."/>
        </authorList>
    </citation>
    <scope>NUCLEOTIDE SEQUENCE [LARGE SCALE GENOMIC DNA]</scope>
    <source>
        <strain evidence="10 11">M625</strain>
    </source>
</reference>
<dbReference type="PROSITE" id="PS51257">
    <property type="entry name" value="PROKAR_LIPOPROTEIN"/>
    <property type="match status" value="1"/>
</dbReference>
<dbReference type="SUPFAM" id="SSF54897">
    <property type="entry name" value="Protease propeptides/inhibitors"/>
    <property type="match status" value="1"/>
</dbReference>